<evidence type="ECO:0000259" key="3">
    <source>
        <dbReference type="PROSITE" id="PS51549"/>
    </source>
</evidence>
<dbReference type="OrthoDB" id="4751481at2"/>
<feature type="domain" description="DM13" evidence="3">
    <location>
        <begin position="98"/>
        <end position="211"/>
    </location>
</feature>
<keyword evidence="2" id="KW-0472">Membrane</keyword>
<protein>
    <recommendedName>
        <fullName evidence="3">DM13 domain-containing protein</fullName>
    </recommendedName>
</protein>
<dbReference type="PROSITE" id="PS51549">
    <property type="entry name" value="DM13"/>
    <property type="match status" value="1"/>
</dbReference>
<comment type="caution">
    <text evidence="4">The sequence shown here is derived from an EMBL/GenBank/DDBJ whole genome shotgun (WGS) entry which is preliminary data.</text>
</comment>
<dbReference type="RefSeq" id="WP_088647155.1">
    <property type="nucleotide sequence ID" value="NZ_MZMV01000078.1"/>
</dbReference>
<gene>
    <name evidence="4" type="ORF">B5D80_29270</name>
</gene>
<organism evidence="4 5">
    <name type="scientific">Micromonospora wenchangensis</name>
    <dbReference type="NCBI Taxonomy" id="1185415"/>
    <lineage>
        <taxon>Bacteria</taxon>
        <taxon>Bacillati</taxon>
        <taxon>Actinomycetota</taxon>
        <taxon>Actinomycetes</taxon>
        <taxon>Micromonosporales</taxon>
        <taxon>Micromonosporaceae</taxon>
        <taxon>Micromonospora</taxon>
    </lineage>
</organism>
<feature type="transmembrane region" description="Helical" evidence="2">
    <location>
        <begin position="12"/>
        <end position="29"/>
    </location>
</feature>
<evidence type="ECO:0000256" key="2">
    <source>
        <dbReference type="SAM" id="Phobius"/>
    </source>
</evidence>
<feature type="compositionally biased region" description="Low complexity" evidence="1">
    <location>
        <begin position="50"/>
        <end position="95"/>
    </location>
</feature>
<dbReference type="InterPro" id="IPR019545">
    <property type="entry name" value="DM13_domain"/>
</dbReference>
<name>A0A246RF29_9ACTN</name>
<keyword evidence="5" id="KW-1185">Reference proteome</keyword>
<accession>A0A246RF29</accession>
<proteinExistence type="predicted"/>
<sequence length="214" mass="22387">MFRRLSRAPLTWVAVAVLGVGAAFGLYWFQPWKVVADRQVDERLSDVDDATPTGTVAADGTAPADGGVAGTTPAGTATPTGAAAGTPPRAEPTATRPVVVSRGEFVSHEHDTSGTARIVRTADGGHRLELVGLDTSNGPDLRVWLSDQPVRTGRAGWHVFDDGRRAELGRLKGNRGDQAYAVPAGTDLTELTSVTIWCQRFAVSFGAASLVPAG</sequence>
<evidence type="ECO:0000313" key="5">
    <source>
        <dbReference type="Proteomes" id="UP000197174"/>
    </source>
</evidence>
<keyword evidence="2" id="KW-1133">Transmembrane helix</keyword>
<dbReference type="EMBL" id="MZMV01000078">
    <property type="protein sequence ID" value="OWU99563.1"/>
    <property type="molecule type" value="Genomic_DNA"/>
</dbReference>
<dbReference type="AlphaFoldDB" id="A0A246RF29"/>
<reference evidence="4 5" key="1">
    <citation type="submission" date="2017-03" db="EMBL/GenBank/DDBJ databases">
        <title>Whole genome sequence of Micromonospora wenchangensis, isolated from mangrove soil.</title>
        <authorList>
            <person name="Yang H."/>
        </authorList>
    </citation>
    <scope>NUCLEOTIDE SEQUENCE [LARGE SCALE GENOMIC DNA]</scope>
    <source>
        <strain evidence="4 5">CCTCC AA 2012002</strain>
    </source>
</reference>
<evidence type="ECO:0000313" key="4">
    <source>
        <dbReference type="EMBL" id="OWU99563.1"/>
    </source>
</evidence>
<evidence type="ECO:0000256" key="1">
    <source>
        <dbReference type="SAM" id="MobiDB-lite"/>
    </source>
</evidence>
<dbReference type="Pfam" id="PF10517">
    <property type="entry name" value="DM13"/>
    <property type="match status" value="1"/>
</dbReference>
<dbReference type="Proteomes" id="UP000197174">
    <property type="component" value="Unassembled WGS sequence"/>
</dbReference>
<feature type="region of interest" description="Disordered" evidence="1">
    <location>
        <begin position="46"/>
        <end position="95"/>
    </location>
</feature>
<keyword evidence="2" id="KW-0812">Transmembrane</keyword>